<dbReference type="GO" id="GO:0016805">
    <property type="term" value="F:dipeptidase activity"/>
    <property type="evidence" value="ECO:0007669"/>
    <property type="project" value="UniProtKB-KW"/>
</dbReference>
<keyword evidence="7 9" id="KW-0224">Dipeptidase</keyword>
<evidence type="ECO:0000256" key="3">
    <source>
        <dbReference type="ARBA" id="ARBA00022670"/>
    </source>
</evidence>
<dbReference type="EC" id="3.4.13.-" evidence="9"/>
<gene>
    <name evidence="9" type="ORF">ACFPOF_26070</name>
</gene>
<proteinExistence type="inferred from homology"/>
<sequence>MIGEAIRQYEGEIVEHLRRLIGIRSVRSDPAPGQPFGSGVDEALRYMLDLGSAMGFAVRNVDGYTGHVEYGDGEELAAIVVHLDTVPEGEGWSSPPFVADVRDGIIYGRGACDNKGPAIVALYALKALKDLGIRPSRKLRVIFGTNEETGMTDLDYYFEREQVPDYAFTPDAGYPIVHAEKGSYDLRLTSARGVRLSGEPAGVFDVVSFEGGSAPNVVPEQCLVRLRLGDSAERQAADIVQRAEAYPYISVEAPEGQMLELKASGLSAHGATPDLGVNAISRMLAFLADLLGKFPERDSLLGFLYEAIGFETTGESLGVACRHPVHGELTVNLAQIAVNDKTMEAVINIRYPVVAQGEDVLAGIGQTASPYQVGVEVAKHLPSVLVDPDAPLIAMLGRAYETVTGQPAHLLSISGGTYAKKLRNRGVAFGPSVGGRAHQADEFVPISDLIDHGVICLQAIYELSLGDELS</sequence>
<dbReference type="Gene3D" id="3.30.70.360">
    <property type="match status" value="2"/>
</dbReference>
<dbReference type="RefSeq" id="WP_378138221.1">
    <property type="nucleotide sequence ID" value="NZ_JBHSMI010000052.1"/>
</dbReference>
<dbReference type="PANTHER" id="PTHR43808">
    <property type="entry name" value="ACETYLORNITHINE DEACETYLASE"/>
    <property type="match status" value="1"/>
</dbReference>
<keyword evidence="10" id="KW-1185">Reference proteome</keyword>
<keyword evidence="5 9" id="KW-0378">Hydrolase</keyword>
<dbReference type="InterPro" id="IPR001261">
    <property type="entry name" value="ArgE/DapE_CS"/>
</dbReference>
<evidence type="ECO:0000256" key="2">
    <source>
        <dbReference type="ARBA" id="ARBA00006247"/>
    </source>
</evidence>
<evidence type="ECO:0000256" key="6">
    <source>
        <dbReference type="ARBA" id="ARBA00022833"/>
    </source>
</evidence>
<dbReference type="InterPro" id="IPR036264">
    <property type="entry name" value="Bact_exopeptidase_dim_dom"/>
</dbReference>
<dbReference type="InterPro" id="IPR050072">
    <property type="entry name" value="Peptidase_M20A"/>
</dbReference>
<dbReference type="InterPro" id="IPR002933">
    <property type="entry name" value="Peptidase_M20"/>
</dbReference>
<name>A0ABW0I4L4_9BACL</name>
<dbReference type="Gene3D" id="3.40.630.10">
    <property type="entry name" value="Zn peptidases"/>
    <property type="match status" value="1"/>
</dbReference>
<evidence type="ECO:0000256" key="7">
    <source>
        <dbReference type="ARBA" id="ARBA00022997"/>
    </source>
</evidence>
<evidence type="ECO:0000256" key="5">
    <source>
        <dbReference type="ARBA" id="ARBA00022801"/>
    </source>
</evidence>
<dbReference type="PROSITE" id="PS00759">
    <property type="entry name" value="ARGE_DAPE_CPG2_2"/>
    <property type="match status" value="1"/>
</dbReference>
<dbReference type="SUPFAM" id="SSF53187">
    <property type="entry name" value="Zn-dependent exopeptidases"/>
    <property type="match status" value="1"/>
</dbReference>
<evidence type="ECO:0000256" key="1">
    <source>
        <dbReference type="ARBA" id="ARBA00001947"/>
    </source>
</evidence>
<evidence type="ECO:0000313" key="9">
    <source>
        <dbReference type="EMBL" id="MFC5406222.1"/>
    </source>
</evidence>
<protein>
    <submittedName>
        <fullName evidence="9">Sapep family Mn(2+)-dependent dipeptidase</fullName>
        <ecNumber evidence="9">3.4.13.-</ecNumber>
    </submittedName>
</protein>
<reference evidence="10" key="1">
    <citation type="journal article" date="2019" name="Int. J. Syst. Evol. Microbiol.">
        <title>The Global Catalogue of Microorganisms (GCM) 10K type strain sequencing project: providing services to taxonomists for standard genome sequencing and annotation.</title>
        <authorList>
            <consortium name="The Broad Institute Genomics Platform"/>
            <consortium name="The Broad Institute Genome Sequencing Center for Infectious Disease"/>
            <person name="Wu L."/>
            <person name="Ma J."/>
        </authorList>
    </citation>
    <scope>NUCLEOTIDE SEQUENCE [LARGE SCALE GENOMIC DNA]</scope>
    <source>
        <strain evidence="10">CGMCC 1.18575</strain>
    </source>
</reference>
<dbReference type="Proteomes" id="UP001596113">
    <property type="component" value="Unassembled WGS sequence"/>
</dbReference>
<dbReference type="NCBIfam" id="TIGR01887">
    <property type="entry name" value="dipeptidaselike"/>
    <property type="match status" value="1"/>
</dbReference>
<comment type="cofactor">
    <cofactor evidence="1">
        <name>Zn(2+)</name>
        <dbReference type="ChEBI" id="CHEBI:29105"/>
    </cofactor>
</comment>
<comment type="caution">
    <text evidence="9">The sequence shown here is derived from an EMBL/GenBank/DDBJ whole genome shotgun (WGS) entry which is preliminary data.</text>
</comment>
<keyword evidence="3" id="KW-0645">Protease</keyword>
<organism evidence="9 10">
    <name type="scientific">Cohnella soli</name>
    <dbReference type="NCBI Taxonomy" id="425005"/>
    <lineage>
        <taxon>Bacteria</taxon>
        <taxon>Bacillati</taxon>
        <taxon>Bacillota</taxon>
        <taxon>Bacilli</taxon>
        <taxon>Bacillales</taxon>
        <taxon>Paenibacillaceae</taxon>
        <taxon>Cohnella</taxon>
    </lineage>
</organism>
<dbReference type="PANTHER" id="PTHR43808:SF31">
    <property type="entry name" value="N-ACETYL-L-CITRULLINE DEACETYLASE"/>
    <property type="match status" value="1"/>
</dbReference>
<dbReference type="SUPFAM" id="SSF55031">
    <property type="entry name" value="Bacterial exopeptidase dimerisation domain"/>
    <property type="match status" value="1"/>
</dbReference>
<evidence type="ECO:0000256" key="8">
    <source>
        <dbReference type="ARBA" id="ARBA00023049"/>
    </source>
</evidence>
<dbReference type="EMBL" id="JBHSMI010000052">
    <property type="protein sequence ID" value="MFC5406222.1"/>
    <property type="molecule type" value="Genomic_DNA"/>
</dbReference>
<dbReference type="Pfam" id="PF01546">
    <property type="entry name" value="Peptidase_M20"/>
    <property type="match status" value="1"/>
</dbReference>
<evidence type="ECO:0000313" key="10">
    <source>
        <dbReference type="Proteomes" id="UP001596113"/>
    </source>
</evidence>
<comment type="similarity">
    <text evidence="2">Belongs to the peptidase M20A family.</text>
</comment>
<keyword evidence="4" id="KW-0479">Metal-binding</keyword>
<accession>A0ABW0I4L4</accession>
<keyword evidence="8" id="KW-0482">Metalloprotease</keyword>
<evidence type="ECO:0000256" key="4">
    <source>
        <dbReference type="ARBA" id="ARBA00022723"/>
    </source>
</evidence>
<keyword evidence="6" id="KW-0862">Zinc</keyword>
<dbReference type="InterPro" id="IPR010964">
    <property type="entry name" value="M20A_pepV-rel"/>
</dbReference>